<sequence length="167" mass="17413">MRRSSPIVLQPKPSSSRVLATKPSPASGRPANSNVSIVSEPSVPGTRGKWALSSSCRFGKALVIEKESIETVRPASTALSNGWAAFHRPATGNPVLDPDSAPGPSVIPAASIPLPLPGLSTLKTSQSYPLAPGSHARRKTPKDPDRSPGSAMPLHRASNVTSTILDR</sequence>
<evidence type="ECO:0000256" key="1">
    <source>
        <dbReference type="SAM" id="MobiDB-lite"/>
    </source>
</evidence>
<feature type="compositionally biased region" description="Polar residues" evidence="1">
    <location>
        <begin position="158"/>
        <end position="167"/>
    </location>
</feature>
<organism evidence="2 3">
    <name type="scientific">Colletotrichum simmondsii</name>
    <dbReference type="NCBI Taxonomy" id="703756"/>
    <lineage>
        <taxon>Eukaryota</taxon>
        <taxon>Fungi</taxon>
        <taxon>Dikarya</taxon>
        <taxon>Ascomycota</taxon>
        <taxon>Pezizomycotina</taxon>
        <taxon>Sordariomycetes</taxon>
        <taxon>Hypocreomycetidae</taxon>
        <taxon>Glomerellales</taxon>
        <taxon>Glomerellaceae</taxon>
        <taxon>Colletotrichum</taxon>
        <taxon>Colletotrichum acutatum species complex</taxon>
    </lineage>
</organism>
<evidence type="ECO:0000313" key="3">
    <source>
        <dbReference type="Proteomes" id="UP000070328"/>
    </source>
</evidence>
<reference evidence="2 3" key="1">
    <citation type="submission" date="2014-02" db="EMBL/GenBank/DDBJ databases">
        <title>The genome sequence of Colletotrichum simmondsii CBS122122.</title>
        <authorList>
            <person name="Baroncelli R."/>
            <person name="Thon M.R."/>
        </authorList>
    </citation>
    <scope>NUCLEOTIDE SEQUENCE [LARGE SCALE GENOMIC DNA]</scope>
    <source>
        <strain evidence="2 3">CBS122122</strain>
    </source>
</reference>
<gene>
    <name evidence="2" type="ORF">CSIM01_03724</name>
</gene>
<protein>
    <submittedName>
        <fullName evidence="2">Uncharacterized protein</fullName>
    </submittedName>
</protein>
<dbReference type="AlphaFoldDB" id="A0A135RRL3"/>
<feature type="compositionally biased region" description="Polar residues" evidence="1">
    <location>
        <begin position="30"/>
        <end position="39"/>
    </location>
</feature>
<evidence type="ECO:0000313" key="2">
    <source>
        <dbReference type="EMBL" id="KXH26346.1"/>
    </source>
</evidence>
<dbReference type="Proteomes" id="UP000070328">
    <property type="component" value="Unassembled WGS sequence"/>
</dbReference>
<keyword evidence="3" id="KW-1185">Reference proteome</keyword>
<proteinExistence type="predicted"/>
<accession>A0A135RRL3</accession>
<comment type="caution">
    <text evidence="2">The sequence shown here is derived from an EMBL/GenBank/DDBJ whole genome shotgun (WGS) entry which is preliminary data.</text>
</comment>
<feature type="region of interest" description="Disordered" evidence="1">
    <location>
        <begin position="88"/>
        <end position="167"/>
    </location>
</feature>
<name>A0A135RRL3_9PEZI</name>
<feature type="region of interest" description="Disordered" evidence="1">
    <location>
        <begin position="1"/>
        <end position="46"/>
    </location>
</feature>
<dbReference type="EMBL" id="JFBX01000876">
    <property type="protein sequence ID" value="KXH26346.1"/>
    <property type="molecule type" value="Genomic_DNA"/>
</dbReference>